<proteinExistence type="predicted"/>
<accession>A0A381PIW8</accession>
<dbReference type="AlphaFoldDB" id="A0A381PIW8"/>
<sequence length="35" mass="3974">MIISYVAGTYLDSDDYNPAETKRSAYQLSLSPKLY</sequence>
<reference evidence="1" key="1">
    <citation type="submission" date="2018-05" db="EMBL/GenBank/DDBJ databases">
        <authorList>
            <person name="Lanie J.A."/>
            <person name="Ng W.-L."/>
            <person name="Kazmierczak K.M."/>
            <person name="Andrzejewski T.M."/>
            <person name="Davidsen T.M."/>
            <person name="Wayne K.J."/>
            <person name="Tettelin H."/>
            <person name="Glass J.I."/>
            <person name="Rusch D."/>
            <person name="Podicherti R."/>
            <person name="Tsui H.-C.T."/>
            <person name="Winkler M.E."/>
        </authorList>
    </citation>
    <scope>NUCLEOTIDE SEQUENCE</scope>
</reference>
<gene>
    <name evidence="1" type="ORF">METZ01_LOCUS18903</name>
</gene>
<protein>
    <submittedName>
        <fullName evidence="1">Uncharacterized protein</fullName>
    </submittedName>
</protein>
<dbReference type="EMBL" id="UINC01000974">
    <property type="protein sequence ID" value="SUZ66049.1"/>
    <property type="molecule type" value="Genomic_DNA"/>
</dbReference>
<evidence type="ECO:0000313" key="1">
    <source>
        <dbReference type="EMBL" id="SUZ66049.1"/>
    </source>
</evidence>
<organism evidence="1">
    <name type="scientific">marine metagenome</name>
    <dbReference type="NCBI Taxonomy" id="408172"/>
    <lineage>
        <taxon>unclassified sequences</taxon>
        <taxon>metagenomes</taxon>
        <taxon>ecological metagenomes</taxon>
    </lineage>
</organism>
<name>A0A381PIW8_9ZZZZ</name>